<dbReference type="InterPro" id="IPR036866">
    <property type="entry name" value="RibonucZ/Hydroxyglut_hydro"/>
</dbReference>
<sequence length="453" mass="48151">MDVIVIETPQLGDRSYLVHDGAVALVIDPQRDTDRVENTARAAGVTITHVAETHLHNDYVTGGFELARVHGAKYLVNAADPVTFEREPVTDGQVIQVGNLSVTVVATPGHTHTHVSYIVSDGTDEAVFSGGSLLFGSVGRTDLVAASDTVGLTHDQYASVRRLVHEAEHDAALFPTHGFGSFCSSGPATGAGASTIGEQITANHALTDADEEHFVRDLIANLTAYPSYYAHMAPANTQGPGPANLQVPESLDAVELTRRLAEGEWVVDLRNRVAFSSNHLQGAVSFEYGNGSNFTTYLGWVLPWNEQLTLVGDRADVEDAIRDLSRIGIDSPDAAIGTEPHALAPDAPVASYPRVGWDGLLMGRAEADVLLDTRRIDEFAASHLLGAVNVPLHELLSRMGEIPAGKIWVHCGSGYRAGVAASLLQRAGRDVVHVDGNFDQAAAAGLTLAELTV</sequence>
<dbReference type="Gene3D" id="3.60.15.10">
    <property type="entry name" value="Ribonuclease Z/Hydroxyacylglutathione hydrolase-like"/>
    <property type="match status" value="1"/>
</dbReference>
<dbReference type="GO" id="GO:0050313">
    <property type="term" value="F:sulfur dioxygenase activity"/>
    <property type="evidence" value="ECO:0007669"/>
    <property type="project" value="InterPro"/>
</dbReference>
<dbReference type="CDD" id="cd07724">
    <property type="entry name" value="POD-like_MBL-fold"/>
    <property type="match status" value="1"/>
</dbReference>
<dbReference type="InterPro" id="IPR051682">
    <property type="entry name" value="Mito_Persulfide_Diox"/>
</dbReference>
<name>A0A4Y8K1H1_9MICO</name>
<keyword evidence="1" id="KW-0479">Metal-binding</keyword>
<dbReference type="GO" id="GO:0046872">
    <property type="term" value="F:metal ion binding"/>
    <property type="evidence" value="ECO:0007669"/>
    <property type="project" value="UniProtKB-KW"/>
</dbReference>
<dbReference type="OrthoDB" id="3196337at2"/>
<dbReference type="GO" id="GO:0016787">
    <property type="term" value="F:hydrolase activity"/>
    <property type="evidence" value="ECO:0007669"/>
    <property type="project" value="UniProtKB-KW"/>
</dbReference>
<dbReference type="Pfam" id="PF00581">
    <property type="entry name" value="Rhodanese"/>
    <property type="match status" value="1"/>
</dbReference>
<comment type="caution">
    <text evidence="3">The sequence shown here is derived from an EMBL/GenBank/DDBJ whole genome shotgun (WGS) entry which is preliminary data.</text>
</comment>
<dbReference type="PROSITE" id="PS50206">
    <property type="entry name" value="RHODANESE_3"/>
    <property type="match status" value="1"/>
</dbReference>
<dbReference type="EMBL" id="SOHA01000001">
    <property type="protein sequence ID" value="TFD34214.1"/>
    <property type="molecule type" value="Genomic_DNA"/>
</dbReference>
<dbReference type="AlphaFoldDB" id="A0A4Y8K1H1"/>
<dbReference type="GO" id="GO:0006749">
    <property type="term" value="P:glutathione metabolic process"/>
    <property type="evidence" value="ECO:0007669"/>
    <property type="project" value="InterPro"/>
</dbReference>
<dbReference type="Gene3D" id="3.40.250.10">
    <property type="entry name" value="Rhodanese-like domain"/>
    <property type="match status" value="2"/>
</dbReference>
<accession>A0A4Y8K1H1</accession>
<dbReference type="InterPro" id="IPR036873">
    <property type="entry name" value="Rhodanese-like_dom_sf"/>
</dbReference>
<dbReference type="InterPro" id="IPR001279">
    <property type="entry name" value="Metallo-B-lactamas"/>
</dbReference>
<protein>
    <submittedName>
        <fullName evidence="3">MBL fold metallo-hydrolase</fullName>
    </submittedName>
</protein>
<dbReference type="InterPro" id="IPR044528">
    <property type="entry name" value="POD-like_MBL-fold"/>
</dbReference>
<dbReference type="CDD" id="cd00158">
    <property type="entry name" value="RHOD"/>
    <property type="match status" value="1"/>
</dbReference>
<dbReference type="SMART" id="SM00849">
    <property type="entry name" value="Lactamase_B"/>
    <property type="match status" value="1"/>
</dbReference>
<dbReference type="RefSeq" id="WP_134422479.1">
    <property type="nucleotide sequence ID" value="NZ_SOHA01000001.1"/>
</dbReference>
<dbReference type="SUPFAM" id="SSF52821">
    <property type="entry name" value="Rhodanese/Cell cycle control phosphatase"/>
    <property type="match status" value="2"/>
</dbReference>
<dbReference type="PANTHER" id="PTHR43084">
    <property type="entry name" value="PERSULFIDE DIOXYGENASE ETHE1"/>
    <property type="match status" value="1"/>
</dbReference>
<organism evidence="3 4">
    <name type="scientific">Cryobacterium cryoconiti</name>
    <dbReference type="NCBI Taxonomy" id="1259239"/>
    <lineage>
        <taxon>Bacteria</taxon>
        <taxon>Bacillati</taxon>
        <taxon>Actinomycetota</taxon>
        <taxon>Actinomycetes</taxon>
        <taxon>Micrococcales</taxon>
        <taxon>Microbacteriaceae</taxon>
        <taxon>Cryobacterium</taxon>
    </lineage>
</organism>
<evidence type="ECO:0000259" key="2">
    <source>
        <dbReference type="PROSITE" id="PS50206"/>
    </source>
</evidence>
<dbReference type="SMART" id="SM00450">
    <property type="entry name" value="RHOD"/>
    <property type="match status" value="1"/>
</dbReference>
<proteinExistence type="predicted"/>
<dbReference type="GO" id="GO:0070813">
    <property type="term" value="P:hydrogen sulfide metabolic process"/>
    <property type="evidence" value="ECO:0007669"/>
    <property type="project" value="TreeGrafter"/>
</dbReference>
<reference evidence="3 4" key="1">
    <citation type="submission" date="2019-03" db="EMBL/GenBank/DDBJ databases">
        <title>Genomics of glacier-inhabiting Cryobacterium strains.</title>
        <authorList>
            <person name="Liu Q."/>
            <person name="Xin Y.-H."/>
        </authorList>
    </citation>
    <scope>NUCLEOTIDE SEQUENCE [LARGE SCALE GENOMIC DNA]</scope>
    <source>
        <strain evidence="3 4">TMT1-51</strain>
    </source>
</reference>
<evidence type="ECO:0000313" key="4">
    <source>
        <dbReference type="Proteomes" id="UP000297472"/>
    </source>
</evidence>
<dbReference type="InterPro" id="IPR001763">
    <property type="entry name" value="Rhodanese-like_dom"/>
</dbReference>
<evidence type="ECO:0000256" key="1">
    <source>
        <dbReference type="ARBA" id="ARBA00022723"/>
    </source>
</evidence>
<dbReference type="SUPFAM" id="SSF56281">
    <property type="entry name" value="Metallo-hydrolase/oxidoreductase"/>
    <property type="match status" value="1"/>
</dbReference>
<evidence type="ECO:0000313" key="3">
    <source>
        <dbReference type="EMBL" id="TFD34214.1"/>
    </source>
</evidence>
<keyword evidence="4" id="KW-1185">Reference proteome</keyword>
<gene>
    <name evidence="3" type="ORF">E3T49_00645</name>
</gene>
<feature type="domain" description="Rhodanese" evidence="2">
    <location>
        <begin position="364"/>
        <end position="450"/>
    </location>
</feature>
<dbReference type="Proteomes" id="UP000297472">
    <property type="component" value="Unassembled WGS sequence"/>
</dbReference>
<dbReference type="Pfam" id="PF00753">
    <property type="entry name" value="Lactamase_B"/>
    <property type="match status" value="1"/>
</dbReference>
<dbReference type="PANTHER" id="PTHR43084:SF1">
    <property type="entry name" value="PERSULFIDE DIOXYGENASE ETHE1, MITOCHONDRIAL"/>
    <property type="match status" value="1"/>
</dbReference>
<keyword evidence="3" id="KW-0378">Hydrolase</keyword>